<comment type="similarity">
    <text evidence="1">Belongs to the Gfo/Idh/MocA family.</text>
</comment>
<dbReference type="OrthoDB" id="446809at2759"/>
<evidence type="ECO:0000256" key="1">
    <source>
        <dbReference type="ARBA" id="ARBA00010928"/>
    </source>
</evidence>
<dbReference type="PANTHER" id="PTHR42840:SF3">
    <property type="entry name" value="BINDING ROSSMANN FOLD OXIDOREDUCTASE, PUTATIVE (AFU_ORTHOLOGUE AFUA_2G10240)-RELATED"/>
    <property type="match status" value="1"/>
</dbReference>
<dbReference type="Gene3D" id="3.30.360.10">
    <property type="entry name" value="Dihydrodipicolinate Reductase, domain 2"/>
    <property type="match status" value="1"/>
</dbReference>
<dbReference type="GO" id="GO:0016491">
    <property type="term" value="F:oxidoreductase activity"/>
    <property type="evidence" value="ECO:0007669"/>
    <property type="project" value="UniProtKB-KW"/>
</dbReference>
<proteinExistence type="inferred from homology"/>
<reference evidence="5 6" key="1">
    <citation type="journal article" date="2016" name="Proc. Natl. Acad. Sci. U.S.A.">
        <title>Comparative genomics of biotechnologically important yeasts.</title>
        <authorList>
            <person name="Riley R."/>
            <person name="Haridas S."/>
            <person name="Wolfe K.H."/>
            <person name="Lopes M.R."/>
            <person name="Hittinger C.T."/>
            <person name="Goeker M."/>
            <person name="Salamov A.A."/>
            <person name="Wisecaver J.H."/>
            <person name="Long T.M."/>
            <person name="Calvey C.H."/>
            <person name="Aerts A.L."/>
            <person name="Barry K.W."/>
            <person name="Choi C."/>
            <person name="Clum A."/>
            <person name="Coughlan A.Y."/>
            <person name="Deshpande S."/>
            <person name="Douglass A.P."/>
            <person name="Hanson S.J."/>
            <person name="Klenk H.-P."/>
            <person name="LaButti K.M."/>
            <person name="Lapidus A."/>
            <person name="Lindquist E.A."/>
            <person name="Lipzen A.M."/>
            <person name="Meier-Kolthoff J.P."/>
            <person name="Ohm R.A."/>
            <person name="Otillar R.P."/>
            <person name="Pangilinan J.L."/>
            <person name="Peng Y."/>
            <person name="Rokas A."/>
            <person name="Rosa C.A."/>
            <person name="Scheuner C."/>
            <person name="Sibirny A.A."/>
            <person name="Slot J.C."/>
            <person name="Stielow J.B."/>
            <person name="Sun H."/>
            <person name="Kurtzman C.P."/>
            <person name="Blackwell M."/>
            <person name="Grigoriev I.V."/>
            <person name="Jeffries T.W."/>
        </authorList>
    </citation>
    <scope>NUCLEOTIDE SEQUENCE [LARGE SCALE GENOMIC DNA]</scope>
    <source>
        <strain evidence="5 6">NRRL Y-11557</strain>
    </source>
</reference>
<evidence type="ECO:0000313" key="5">
    <source>
        <dbReference type="EMBL" id="ODQ70225.1"/>
    </source>
</evidence>
<dbReference type="PANTHER" id="PTHR42840">
    <property type="entry name" value="NAD(P)-BINDING ROSSMANN-FOLD SUPERFAMILY PROTEIN-RELATED"/>
    <property type="match status" value="1"/>
</dbReference>
<dbReference type="SUPFAM" id="SSF55347">
    <property type="entry name" value="Glyceraldehyde-3-phosphate dehydrogenase-like, C-terminal domain"/>
    <property type="match status" value="1"/>
</dbReference>
<keyword evidence="2" id="KW-0560">Oxidoreductase</keyword>
<protein>
    <recommendedName>
        <fullName evidence="7">Gfo/Idh/MocA-like oxidoreductase N-terminal domain-containing protein</fullName>
    </recommendedName>
</protein>
<dbReference type="GO" id="GO:0005737">
    <property type="term" value="C:cytoplasm"/>
    <property type="evidence" value="ECO:0007669"/>
    <property type="project" value="TreeGrafter"/>
</dbReference>
<accession>A0A1E3PXR3</accession>
<feature type="domain" description="GFO/IDH/MocA-like oxidoreductase" evidence="4">
    <location>
        <begin position="136"/>
        <end position="261"/>
    </location>
</feature>
<evidence type="ECO:0000259" key="3">
    <source>
        <dbReference type="Pfam" id="PF01408"/>
    </source>
</evidence>
<organism evidence="5 6">
    <name type="scientific">Lipomyces starkeyi NRRL Y-11557</name>
    <dbReference type="NCBI Taxonomy" id="675824"/>
    <lineage>
        <taxon>Eukaryota</taxon>
        <taxon>Fungi</taxon>
        <taxon>Dikarya</taxon>
        <taxon>Ascomycota</taxon>
        <taxon>Saccharomycotina</taxon>
        <taxon>Lipomycetes</taxon>
        <taxon>Lipomycetales</taxon>
        <taxon>Lipomycetaceae</taxon>
        <taxon>Lipomyces</taxon>
    </lineage>
</organism>
<sequence>MTVSKKELRIGVAGAGRMGRIHIENIIEIRFVKVVAVCTPIESEQEWAIDFLGPETAVYSDYSDFIKADFEATLIVTPNKFHKEQVLEAIANGKHVFCEKPLAADARGAWEVYNKSLEYPHLKIACGFPRRYAPAYVEAAKKIRNGDVGEIITLRSQTTDLYMNNEYFVDYIKTSGGIFLDCNIHDIDACLFLMGTDETPVRAYATGTTNVFPVFKEFGDVDDGLGLIDFADGKVVNVYGSRDNKHAHHSMTEVIGTKGRILINGQPRLYTIDISDEMGTRMEGAKSQMDLLAPAFKAEILAFRDWILDGTEPNFNLKDAAKAVSIAEALMVSLKTKQAVEISLVK</sequence>
<dbReference type="STRING" id="675824.A0A1E3PXR3"/>
<keyword evidence="6" id="KW-1185">Reference proteome</keyword>
<dbReference type="InterPro" id="IPR055170">
    <property type="entry name" value="GFO_IDH_MocA-like_dom"/>
</dbReference>
<dbReference type="Gene3D" id="3.40.50.720">
    <property type="entry name" value="NAD(P)-binding Rossmann-like Domain"/>
    <property type="match status" value="1"/>
</dbReference>
<dbReference type="InterPro" id="IPR000683">
    <property type="entry name" value="Gfo/Idh/MocA-like_OxRdtase_N"/>
</dbReference>
<dbReference type="GO" id="GO:0006740">
    <property type="term" value="P:NADPH regeneration"/>
    <property type="evidence" value="ECO:0007669"/>
    <property type="project" value="TreeGrafter"/>
</dbReference>
<dbReference type="AlphaFoldDB" id="A0A1E3PXR3"/>
<gene>
    <name evidence="5" type="ORF">LIPSTDRAFT_58067</name>
</gene>
<name>A0A1E3PXR3_LIPST</name>
<dbReference type="GO" id="GO:0000166">
    <property type="term" value="F:nucleotide binding"/>
    <property type="evidence" value="ECO:0007669"/>
    <property type="project" value="InterPro"/>
</dbReference>
<evidence type="ECO:0000259" key="4">
    <source>
        <dbReference type="Pfam" id="PF22725"/>
    </source>
</evidence>
<evidence type="ECO:0000256" key="2">
    <source>
        <dbReference type="ARBA" id="ARBA00023002"/>
    </source>
</evidence>
<dbReference type="Pfam" id="PF22725">
    <property type="entry name" value="GFO_IDH_MocA_C3"/>
    <property type="match status" value="1"/>
</dbReference>
<dbReference type="Proteomes" id="UP000094385">
    <property type="component" value="Unassembled WGS sequence"/>
</dbReference>
<evidence type="ECO:0000313" key="6">
    <source>
        <dbReference type="Proteomes" id="UP000094385"/>
    </source>
</evidence>
<dbReference type="InterPro" id="IPR036291">
    <property type="entry name" value="NAD(P)-bd_dom_sf"/>
</dbReference>
<evidence type="ECO:0008006" key="7">
    <source>
        <dbReference type="Google" id="ProtNLM"/>
    </source>
</evidence>
<feature type="domain" description="Gfo/Idh/MocA-like oxidoreductase N-terminal" evidence="3">
    <location>
        <begin position="8"/>
        <end position="113"/>
    </location>
</feature>
<dbReference type="SUPFAM" id="SSF51735">
    <property type="entry name" value="NAD(P)-binding Rossmann-fold domains"/>
    <property type="match status" value="1"/>
</dbReference>
<dbReference type="EMBL" id="KV454301">
    <property type="protein sequence ID" value="ODQ70225.1"/>
    <property type="molecule type" value="Genomic_DNA"/>
</dbReference>
<dbReference type="Pfam" id="PF01408">
    <property type="entry name" value="GFO_IDH_MocA"/>
    <property type="match status" value="1"/>
</dbReference>